<dbReference type="PROSITE" id="PS00243">
    <property type="entry name" value="I_EGF_1"/>
    <property type="match status" value="1"/>
</dbReference>
<evidence type="ECO:0000256" key="18">
    <source>
        <dbReference type="SAM" id="Phobius"/>
    </source>
</evidence>
<dbReference type="PROSITE" id="PS00022">
    <property type="entry name" value="EGF_1"/>
    <property type="match status" value="1"/>
</dbReference>
<keyword evidence="7 19" id="KW-0732">Signal</keyword>
<feature type="disulfide bond" evidence="15">
    <location>
        <begin position="579"/>
        <end position="616"/>
    </location>
</feature>
<evidence type="ECO:0000256" key="7">
    <source>
        <dbReference type="ARBA" id="ARBA00022729"/>
    </source>
</evidence>
<feature type="disulfide bond" evidence="15">
    <location>
        <begin position="201"/>
        <end position="207"/>
    </location>
</feature>
<feature type="disulfide bond" evidence="15">
    <location>
        <begin position="629"/>
        <end position="640"/>
    </location>
</feature>
<evidence type="ECO:0000256" key="4">
    <source>
        <dbReference type="ARBA" id="ARBA00022536"/>
    </source>
</evidence>
<feature type="disulfide bond" evidence="15">
    <location>
        <begin position="255"/>
        <end position="296"/>
    </location>
</feature>
<comment type="similarity">
    <text evidence="2 16">Belongs to the integrin beta chain family.</text>
</comment>
<keyword evidence="13 15" id="KW-1015">Disulfide bond</keyword>
<dbReference type="GO" id="GO:0005178">
    <property type="term" value="F:integrin binding"/>
    <property type="evidence" value="ECO:0007669"/>
    <property type="project" value="TreeGrafter"/>
</dbReference>
<dbReference type="PANTHER" id="PTHR10082">
    <property type="entry name" value="INTEGRIN BETA SUBUNIT"/>
    <property type="match status" value="1"/>
</dbReference>
<feature type="disulfide bond" evidence="15">
    <location>
        <begin position="532"/>
        <end position="537"/>
    </location>
</feature>
<evidence type="ECO:0000256" key="3">
    <source>
        <dbReference type="ARBA" id="ARBA00022475"/>
    </source>
</evidence>
<dbReference type="Gene3D" id="4.10.1240.30">
    <property type="match status" value="1"/>
</dbReference>
<dbReference type="InterPro" id="IPR036465">
    <property type="entry name" value="vWFA_dom_sf"/>
</dbReference>
<dbReference type="GO" id="GO:0098609">
    <property type="term" value="P:cell-cell adhesion"/>
    <property type="evidence" value="ECO:0007669"/>
    <property type="project" value="TreeGrafter"/>
</dbReference>
<dbReference type="InterPro" id="IPR036349">
    <property type="entry name" value="Integrin_bsu_tail_dom_sf"/>
</dbReference>
<evidence type="ECO:0000256" key="13">
    <source>
        <dbReference type="ARBA" id="ARBA00023157"/>
    </source>
</evidence>
<feature type="disulfide bond" evidence="15">
    <location>
        <begin position="40"/>
        <end position="50"/>
    </location>
</feature>
<feature type="disulfide bond" evidence="15">
    <location>
        <begin position="494"/>
        <end position="503"/>
    </location>
</feature>
<feature type="disulfide bond" evidence="15">
    <location>
        <begin position="539"/>
        <end position="554"/>
    </location>
</feature>
<dbReference type="OMA" id="ANYHFAG"/>
<dbReference type="Pfam" id="PF17205">
    <property type="entry name" value="PSI_integrin"/>
    <property type="match status" value="1"/>
</dbReference>
<dbReference type="InterPro" id="IPR014836">
    <property type="entry name" value="Integrin_bsu_cyt_dom"/>
</dbReference>
<dbReference type="Pfam" id="PF08725">
    <property type="entry name" value="Integrin_b_cyt"/>
    <property type="match status" value="1"/>
</dbReference>
<feature type="disulfide bond" evidence="15">
    <location>
        <begin position="643"/>
        <end position="646"/>
    </location>
</feature>
<dbReference type="InterPro" id="IPR002369">
    <property type="entry name" value="Integrin_bsu_VWA"/>
</dbReference>
<dbReference type="OrthoDB" id="410592at2759"/>
<keyword evidence="12 18" id="KW-0472">Membrane</keyword>
<evidence type="ECO:0000256" key="5">
    <source>
        <dbReference type="ARBA" id="ARBA00022553"/>
    </source>
</evidence>
<proteinExistence type="inferred from homology"/>
<dbReference type="FunFam" id="2.10.25.10:FF:000036">
    <property type="entry name" value="Integrin beta"/>
    <property type="match status" value="1"/>
</dbReference>
<dbReference type="SUPFAM" id="SSF57196">
    <property type="entry name" value="EGF/Laminin"/>
    <property type="match status" value="2"/>
</dbReference>
<dbReference type="PIRSF" id="PIRSF002512">
    <property type="entry name" value="Integrin_B"/>
    <property type="match status" value="1"/>
</dbReference>
<dbReference type="FunFam" id="3.40.50.410:FF:000002">
    <property type="entry name" value="Integrin beta"/>
    <property type="match status" value="1"/>
</dbReference>
<feature type="region of interest" description="Disordered" evidence="17">
    <location>
        <begin position="786"/>
        <end position="807"/>
    </location>
</feature>
<evidence type="ECO:0000256" key="1">
    <source>
        <dbReference type="ARBA" id="ARBA00004251"/>
    </source>
</evidence>
<feature type="disulfide bond" evidence="15">
    <location>
        <begin position="577"/>
        <end position="588"/>
    </location>
</feature>
<dbReference type="InterPro" id="IPR015812">
    <property type="entry name" value="Integrin_bsu"/>
</dbReference>
<feature type="transmembrane region" description="Helical" evidence="18">
    <location>
        <begin position="739"/>
        <end position="761"/>
    </location>
</feature>
<dbReference type="Gene3D" id="3.30.1680.10">
    <property type="entry name" value="ligand-binding face of the semaphorins, domain 2"/>
    <property type="match status" value="1"/>
</dbReference>
<feature type="disulfide bond" evidence="15">
    <location>
        <begin position="404"/>
        <end position="416"/>
    </location>
</feature>
<keyword evidence="21" id="KW-1185">Reference proteome</keyword>
<evidence type="ECO:0000259" key="20">
    <source>
        <dbReference type="PROSITE" id="PS00022"/>
    </source>
</evidence>
<dbReference type="FunFam" id="1.20.5.100:FF:000002">
    <property type="entry name" value="Integrin beta"/>
    <property type="match status" value="1"/>
</dbReference>
<dbReference type="GO" id="GO:0008305">
    <property type="term" value="C:integrin complex"/>
    <property type="evidence" value="ECO:0007669"/>
    <property type="project" value="TreeGrafter"/>
</dbReference>
<dbReference type="PANTHER" id="PTHR10082:SF60">
    <property type="entry name" value="INTEGRIN BETA-PS"/>
    <property type="match status" value="1"/>
</dbReference>
<protein>
    <recommendedName>
        <fullName evidence="16">Integrin beta</fullName>
    </recommendedName>
</protein>
<keyword evidence="6 16" id="KW-0812">Transmembrane</keyword>
<name>A0A8B7XHT7_ACAPL</name>
<dbReference type="Pfam" id="PF07974">
    <property type="entry name" value="EGF_2"/>
    <property type="match status" value="1"/>
</dbReference>
<dbReference type="GO" id="GO:0033627">
    <property type="term" value="P:cell adhesion mediated by integrin"/>
    <property type="evidence" value="ECO:0007669"/>
    <property type="project" value="TreeGrafter"/>
</dbReference>
<organism evidence="21 22">
    <name type="scientific">Acanthaster planci</name>
    <name type="common">Crown-of-thorns starfish</name>
    <dbReference type="NCBI Taxonomy" id="133434"/>
    <lineage>
        <taxon>Eukaryota</taxon>
        <taxon>Metazoa</taxon>
        <taxon>Echinodermata</taxon>
        <taxon>Eleutherozoa</taxon>
        <taxon>Asterozoa</taxon>
        <taxon>Asteroidea</taxon>
        <taxon>Valvatacea</taxon>
        <taxon>Valvatida</taxon>
        <taxon>Acanthasteridae</taxon>
        <taxon>Acanthaster</taxon>
    </lineage>
</organism>
<dbReference type="InterPro" id="IPR013111">
    <property type="entry name" value="EGF_extracell"/>
</dbReference>
<evidence type="ECO:0000256" key="2">
    <source>
        <dbReference type="ARBA" id="ARBA00007449"/>
    </source>
</evidence>
<evidence type="ECO:0000256" key="12">
    <source>
        <dbReference type="ARBA" id="ARBA00023136"/>
    </source>
</evidence>
<dbReference type="Pfam" id="PF00362">
    <property type="entry name" value="Integrin_beta"/>
    <property type="match status" value="1"/>
</dbReference>
<feature type="disulfide bond" evidence="15">
    <location>
        <begin position="53"/>
        <end position="66"/>
    </location>
</feature>
<feature type="disulfide bond" evidence="15">
    <location>
        <begin position="489"/>
        <end position="526"/>
    </location>
</feature>
<feature type="disulfide bond" evidence="15">
    <location>
        <begin position="656"/>
        <end position="733"/>
    </location>
</feature>
<dbReference type="InterPro" id="IPR012896">
    <property type="entry name" value="Integrin_bsu_tail"/>
</dbReference>
<evidence type="ECO:0000256" key="19">
    <source>
        <dbReference type="SAM" id="SignalP"/>
    </source>
</evidence>
<feature type="domain" description="EGF-like" evidence="20">
    <location>
        <begin position="588"/>
        <end position="599"/>
    </location>
</feature>
<dbReference type="Gene3D" id="1.20.5.100">
    <property type="entry name" value="Cytochrome c1, transmembrane anchor, C-terminal"/>
    <property type="match status" value="1"/>
</dbReference>
<dbReference type="Gene3D" id="2.60.40.1510">
    <property type="entry name" value="ntegrin, alpha v. Chain A, domain 3"/>
    <property type="match status" value="1"/>
</dbReference>
<dbReference type="InterPro" id="IPR032695">
    <property type="entry name" value="Integrin_dom_sf"/>
</dbReference>
<dbReference type="AlphaFoldDB" id="A0A8B7XHT7"/>
<keyword evidence="3" id="KW-1003">Cell membrane</keyword>
<keyword evidence="8" id="KW-0677">Repeat</keyword>
<evidence type="ECO:0000313" key="21">
    <source>
        <dbReference type="Proteomes" id="UP000694845"/>
    </source>
</evidence>
<evidence type="ECO:0000256" key="15">
    <source>
        <dbReference type="PIRSR" id="PIRSR002512-1"/>
    </source>
</evidence>
<evidence type="ECO:0000313" key="22">
    <source>
        <dbReference type="RefSeq" id="XP_022079796.1"/>
    </source>
</evidence>
<feature type="disulfide bond" evidence="15">
    <location>
        <begin position="43"/>
        <end position="77"/>
    </location>
</feature>
<feature type="disulfide bond" evidence="15">
    <location>
        <begin position="466"/>
        <end position="470"/>
    </location>
</feature>
<dbReference type="InterPro" id="IPR057243">
    <property type="entry name" value="Integrin_I-EGF_CS"/>
</dbReference>
<dbReference type="GO" id="GO:0007160">
    <property type="term" value="P:cell-matrix adhesion"/>
    <property type="evidence" value="ECO:0007669"/>
    <property type="project" value="TreeGrafter"/>
</dbReference>
<evidence type="ECO:0000256" key="16">
    <source>
        <dbReference type="RuleBase" id="RU000633"/>
    </source>
</evidence>
<dbReference type="Gene3D" id="2.10.25.10">
    <property type="entry name" value="Laminin"/>
    <property type="match status" value="3"/>
</dbReference>
<evidence type="ECO:0000256" key="10">
    <source>
        <dbReference type="ARBA" id="ARBA00022989"/>
    </source>
</evidence>
<dbReference type="SMART" id="SM00187">
    <property type="entry name" value="INB"/>
    <property type="match status" value="1"/>
</dbReference>
<dbReference type="InterPro" id="IPR057073">
    <property type="entry name" value="EGF_integrin_2"/>
</dbReference>
<reference evidence="22" key="1">
    <citation type="submission" date="2025-08" db="UniProtKB">
        <authorList>
            <consortium name="RefSeq"/>
        </authorList>
    </citation>
    <scope>IDENTIFICATION</scope>
</reference>
<feature type="disulfide bond" evidence="15">
    <location>
        <begin position="601"/>
        <end position="608"/>
    </location>
</feature>
<keyword evidence="11 16" id="KW-0401">Integrin</keyword>
<dbReference type="SUPFAM" id="SSF69179">
    <property type="entry name" value="Integrin domains"/>
    <property type="match status" value="1"/>
</dbReference>
<feature type="disulfide bond" evidence="15">
    <location>
        <begin position="622"/>
        <end position="627"/>
    </location>
</feature>
<feature type="disulfide bond" evidence="15">
    <location>
        <begin position="590"/>
        <end position="599"/>
    </location>
</feature>
<accession>A0A8B7XHT7</accession>
<keyword evidence="14" id="KW-0325">Glycoprotein</keyword>
<dbReference type="RefSeq" id="XP_022079796.1">
    <property type="nucleotide sequence ID" value="XM_022224104.1"/>
</dbReference>
<dbReference type="GO" id="GO:0016477">
    <property type="term" value="P:cell migration"/>
    <property type="evidence" value="ECO:0007669"/>
    <property type="project" value="TreeGrafter"/>
</dbReference>
<dbReference type="InterPro" id="IPR000742">
    <property type="entry name" value="EGF"/>
</dbReference>
<dbReference type="GO" id="GO:0007229">
    <property type="term" value="P:integrin-mediated signaling pathway"/>
    <property type="evidence" value="ECO:0007669"/>
    <property type="project" value="UniProtKB-KW"/>
</dbReference>
<dbReference type="SUPFAM" id="SSF103575">
    <property type="entry name" value="Plexin repeat"/>
    <property type="match status" value="1"/>
</dbReference>
<evidence type="ECO:0000256" key="11">
    <source>
        <dbReference type="ARBA" id="ARBA00023037"/>
    </source>
</evidence>
<dbReference type="SMART" id="SM01242">
    <property type="entry name" value="Integrin_B_tail"/>
    <property type="match status" value="1"/>
</dbReference>
<evidence type="ECO:0000256" key="6">
    <source>
        <dbReference type="ARBA" id="ARBA00022692"/>
    </source>
</evidence>
<keyword evidence="5" id="KW-0597">Phosphoprotein</keyword>
<gene>
    <name evidence="22" type="primary">LOC110973359</name>
</gene>
<evidence type="ECO:0000256" key="9">
    <source>
        <dbReference type="ARBA" id="ARBA00022889"/>
    </source>
</evidence>
<feature type="disulfide bond" evidence="15">
    <location>
        <begin position="534"/>
        <end position="569"/>
    </location>
</feature>
<dbReference type="PRINTS" id="PR01186">
    <property type="entry name" value="INTEGRINB"/>
</dbReference>
<dbReference type="InterPro" id="IPR033760">
    <property type="entry name" value="Integrin_beta_N"/>
</dbReference>
<feature type="disulfide bond" evidence="15">
    <location>
        <begin position="556"/>
        <end position="561"/>
    </location>
</feature>
<dbReference type="SUPFAM" id="SSF69687">
    <property type="entry name" value="Integrin beta tail domain"/>
    <property type="match status" value="1"/>
</dbReference>
<sequence>MEIGRGCIVCVIWCLATCWAQDPLPPAAITDSMCTTAKSCDECIVKSPQCGWCESTEFDDESYSRCDLVENLRRRGCKEGLNSPKNKLTIVEAKPLSDAGDTGEIVQVNPQKIILEMRPGEPTRVQLNIRQAEDFPVDLYYVMDLSQSMADDLESLKGLGDKLAKVMGNITKDFRLGYGAFVDKVKMPFVDILEKKLQNPCLDGATCDPPFGFRNVLPLTSVTSRFAEEIGNVDASGNLDHPEGGLDALMQATVCTEEIGWRDRARHMLLYSTDAPFHIAGDGKLAGIVKLNDGKCHMDPNTMEYTASSEQDYPSISQLSSKMKENSILPIFAIGKVRPGEADPMVFYTDLPKFFHESQVEQLTADSSNVVELVKGVYLNITSGVKVEDDAQADLFDIEYTATCLEGEPQKGMQECSDLKLGKNVSFALDITMSNKTCGMPRQEFTFSVGPTAFKESLQITVKAVCDCACTDTKLEGPDICNGNGTQVCGGCECFQGRSGAKCSCDLEEYEALVPTCVWQNSTVECSDRGSCICGKCVCNSRTNPEEEIFGDKCQCDNFSCERYRGLVCGGPERGVCKCNNKTGLNYCECKKGWSGSNCGCEINSLNCRSPNGLVCSNVGVCECGKCICNDTRKYFGKTCDTCKGCPQECDLHKPCVQCQAYNTGKYKSSDPNKKTPECLRCPYNVTVVKELKKDSRLQSCTFYDENNCKFKFTYRNVGNGVADFETVEEPICPRESDVLWIILGIVIGIILVGIALLLIWRLLTYIHDRREFQQFEKERNNARWEGGENPIYKPSTSVFKNPTYGK</sequence>
<evidence type="ECO:0000256" key="17">
    <source>
        <dbReference type="SAM" id="MobiDB-lite"/>
    </source>
</evidence>
<dbReference type="KEGG" id="aplc:110973359"/>
<dbReference type="Pfam" id="PF23105">
    <property type="entry name" value="EGF_integrin"/>
    <property type="match status" value="1"/>
</dbReference>
<dbReference type="GeneID" id="110973359"/>
<feature type="signal peptide" evidence="19">
    <location>
        <begin position="1"/>
        <end position="20"/>
    </location>
</feature>
<keyword evidence="9 16" id="KW-0130">Cell adhesion</keyword>
<feature type="chain" id="PRO_5034356520" description="Integrin beta" evidence="19">
    <location>
        <begin position="21"/>
        <end position="807"/>
    </location>
</feature>
<dbReference type="SMART" id="SM01241">
    <property type="entry name" value="Integrin_b_cyt"/>
    <property type="match status" value="1"/>
</dbReference>
<keyword evidence="4" id="KW-0245">EGF-like domain</keyword>
<evidence type="ECO:0000256" key="8">
    <source>
        <dbReference type="ARBA" id="ARBA00022737"/>
    </source>
</evidence>
<dbReference type="GO" id="GO:0005925">
    <property type="term" value="C:focal adhesion"/>
    <property type="evidence" value="ECO:0007669"/>
    <property type="project" value="TreeGrafter"/>
</dbReference>
<dbReference type="Gene3D" id="3.40.50.410">
    <property type="entry name" value="von Willebrand factor, type A domain"/>
    <property type="match status" value="1"/>
</dbReference>
<evidence type="ECO:0000256" key="14">
    <source>
        <dbReference type="ARBA" id="ARBA00023180"/>
    </source>
</evidence>
<keyword evidence="10 18" id="KW-1133">Transmembrane helix</keyword>
<comment type="subcellular location">
    <subcellularLocation>
        <location evidence="1 16">Cell membrane</location>
        <topology evidence="1 16">Single-pass type I membrane protein</topology>
    </subcellularLocation>
</comment>
<dbReference type="GO" id="GO:0009986">
    <property type="term" value="C:cell surface"/>
    <property type="evidence" value="ECO:0007669"/>
    <property type="project" value="TreeGrafter"/>
</dbReference>
<dbReference type="Proteomes" id="UP000694845">
    <property type="component" value="Unplaced"/>
</dbReference>
<dbReference type="SUPFAM" id="SSF53300">
    <property type="entry name" value="vWA-like"/>
    <property type="match status" value="1"/>
</dbReference>
<feature type="disulfide bond" evidence="15">
    <location>
        <begin position="650"/>
        <end position="659"/>
    </location>
</feature>